<organism evidence="2 3">
    <name type="scientific">Haemaphysalis longicornis</name>
    <name type="common">Bush tick</name>
    <dbReference type="NCBI Taxonomy" id="44386"/>
    <lineage>
        <taxon>Eukaryota</taxon>
        <taxon>Metazoa</taxon>
        <taxon>Ecdysozoa</taxon>
        <taxon>Arthropoda</taxon>
        <taxon>Chelicerata</taxon>
        <taxon>Arachnida</taxon>
        <taxon>Acari</taxon>
        <taxon>Parasitiformes</taxon>
        <taxon>Ixodida</taxon>
        <taxon>Ixodoidea</taxon>
        <taxon>Ixodidae</taxon>
        <taxon>Haemaphysalinae</taxon>
        <taxon>Haemaphysalis</taxon>
    </lineage>
</organism>
<dbReference type="EMBL" id="JABSTR010001394">
    <property type="protein sequence ID" value="KAH9384001.1"/>
    <property type="molecule type" value="Genomic_DNA"/>
</dbReference>
<name>A0A9J6HAK0_HAELO</name>
<gene>
    <name evidence="2" type="ORF">HPB48_025981</name>
</gene>
<dbReference type="VEuPathDB" id="VectorBase:HLOH_056828"/>
<dbReference type="OrthoDB" id="6490074at2759"/>
<protein>
    <submittedName>
        <fullName evidence="2">Uncharacterized protein</fullName>
    </submittedName>
</protein>
<reference evidence="2 3" key="1">
    <citation type="journal article" date="2020" name="Cell">
        <title>Large-Scale Comparative Analyses of Tick Genomes Elucidate Their Genetic Diversity and Vector Capacities.</title>
        <authorList>
            <consortium name="Tick Genome and Microbiome Consortium (TIGMIC)"/>
            <person name="Jia N."/>
            <person name="Wang J."/>
            <person name="Shi W."/>
            <person name="Du L."/>
            <person name="Sun Y."/>
            <person name="Zhan W."/>
            <person name="Jiang J.F."/>
            <person name="Wang Q."/>
            <person name="Zhang B."/>
            <person name="Ji P."/>
            <person name="Bell-Sakyi L."/>
            <person name="Cui X.M."/>
            <person name="Yuan T.T."/>
            <person name="Jiang B.G."/>
            <person name="Yang W.F."/>
            <person name="Lam T.T."/>
            <person name="Chang Q.C."/>
            <person name="Ding S.J."/>
            <person name="Wang X.J."/>
            <person name="Zhu J.G."/>
            <person name="Ruan X.D."/>
            <person name="Zhao L."/>
            <person name="Wei J.T."/>
            <person name="Ye R.Z."/>
            <person name="Que T.C."/>
            <person name="Du C.H."/>
            <person name="Zhou Y.H."/>
            <person name="Cheng J.X."/>
            <person name="Dai P.F."/>
            <person name="Guo W.B."/>
            <person name="Han X.H."/>
            <person name="Huang E.J."/>
            <person name="Li L.F."/>
            <person name="Wei W."/>
            <person name="Gao Y.C."/>
            <person name="Liu J.Z."/>
            <person name="Shao H.Z."/>
            <person name="Wang X."/>
            <person name="Wang C.C."/>
            <person name="Yang T.C."/>
            <person name="Huo Q.B."/>
            <person name="Li W."/>
            <person name="Chen H.Y."/>
            <person name="Chen S.E."/>
            <person name="Zhou L.G."/>
            <person name="Ni X.B."/>
            <person name="Tian J.H."/>
            <person name="Sheng Y."/>
            <person name="Liu T."/>
            <person name="Pan Y.S."/>
            <person name="Xia L.Y."/>
            <person name="Li J."/>
            <person name="Zhao F."/>
            <person name="Cao W.C."/>
        </authorList>
    </citation>
    <scope>NUCLEOTIDE SEQUENCE [LARGE SCALE GENOMIC DNA]</scope>
    <source>
        <strain evidence="2">HaeL-2018</strain>
    </source>
</reference>
<accession>A0A9J6HAK0</accession>
<evidence type="ECO:0000256" key="1">
    <source>
        <dbReference type="SAM" id="MobiDB-lite"/>
    </source>
</evidence>
<evidence type="ECO:0000313" key="3">
    <source>
        <dbReference type="Proteomes" id="UP000821853"/>
    </source>
</evidence>
<evidence type="ECO:0000313" key="2">
    <source>
        <dbReference type="EMBL" id="KAH9384001.1"/>
    </source>
</evidence>
<proteinExistence type="predicted"/>
<dbReference type="AlphaFoldDB" id="A0A9J6HAK0"/>
<dbReference type="Proteomes" id="UP000821853">
    <property type="component" value="Unassembled WGS sequence"/>
</dbReference>
<keyword evidence="3" id="KW-1185">Reference proteome</keyword>
<comment type="caution">
    <text evidence="2">The sequence shown here is derived from an EMBL/GenBank/DDBJ whole genome shotgun (WGS) entry which is preliminary data.</text>
</comment>
<sequence length="61" mass="6651">MESNSKDPGFFKVPKVRTSECGEDEAPVGKASSRVARADQPAGNHDPDKYRVCSRHFLSGT</sequence>
<feature type="region of interest" description="Disordered" evidence="1">
    <location>
        <begin position="1"/>
        <end position="50"/>
    </location>
</feature>